<accession>A0A2A8CZM8</accession>
<protein>
    <recommendedName>
        <fullName evidence="3">Outer membrane protein beta-barrel domain-containing protein</fullName>
    </recommendedName>
</protein>
<organism evidence="1 2">
    <name type="scientific">Longibacter salinarum</name>
    <dbReference type="NCBI Taxonomy" id="1850348"/>
    <lineage>
        <taxon>Bacteria</taxon>
        <taxon>Pseudomonadati</taxon>
        <taxon>Rhodothermota</taxon>
        <taxon>Rhodothermia</taxon>
        <taxon>Rhodothermales</taxon>
        <taxon>Salisaetaceae</taxon>
        <taxon>Longibacter</taxon>
    </lineage>
</organism>
<dbReference type="Proteomes" id="UP000220102">
    <property type="component" value="Unassembled WGS sequence"/>
</dbReference>
<evidence type="ECO:0000313" key="2">
    <source>
        <dbReference type="Proteomes" id="UP000220102"/>
    </source>
</evidence>
<dbReference type="OrthoDB" id="978645at2"/>
<keyword evidence="2" id="KW-1185">Reference proteome</keyword>
<dbReference type="RefSeq" id="WP_098075217.1">
    <property type="nucleotide sequence ID" value="NZ_PDEQ01000003.1"/>
</dbReference>
<evidence type="ECO:0000313" key="1">
    <source>
        <dbReference type="EMBL" id="PEN14053.1"/>
    </source>
</evidence>
<proteinExistence type="predicted"/>
<name>A0A2A8CZM8_9BACT</name>
<evidence type="ECO:0008006" key="3">
    <source>
        <dbReference type="Google" id="ProtNLM"/>
    </source>
</evidence>
<dbReference type="EMBL" id="PDEQ01000003">
    <property type="protein sequence ID" value="PEN14053.1"/>
    <property type="molecule type" value="Genomic_DNA"/>
</dbReference>
<comment type="caution">
    <text evidence="1">The sequence shown here is derived from an EMBL/GenBank/DDBJ whole genome shotgun (WGS) entry which is preliminary data.</text>
</comment>
<gene>
    <name evidence="1" type="ORF">CRI94_08410</name>
</gene>
<sequence>MTQIARTVFAILIAGLLVTIITDARAQTTGIGAGGQIGVSNGGLNPVGLTMKLWISERHAFQGATSFVISDEAAGASYLVLQGDYIFHNFEQVSVGDGLMALYVGPGLQLTFIENQDANIALRAPMGVSYMLGDAPIDIFAEVAPTLQIADASQLRFDGAIGFRYFF</sequence>
<reference evidence="1 2" key="1">
    <citation type="submission" date="2017-10" db="EMBL/GenBank/DDBJ databases">
        <title>Draft genome of Longibacter Salinarum.</title>
        <authorList>
            <person name="Goh K.M."/>
            <person name="Shamsir M.S."/>
            <person name="Lim S.W."/>
        </authorList>
    </citation>
    <scope>NUCLEOTIDE SEQUENCE [LARGE SCALE GENOMIC DNA]</scope>
    <source>
        <strain evidence="1 2">KCTC 52045</strain>
    </source>
</reference>
<dbReference type="AlphaFoldDB" id="A0A2A8CZM8"/>